<organism evidence="5 6">
    <name type="scientific">Sulfurovum indicum</name>
    <dbReference type="NCBI Taxonomy" id="2779528"/>
    <lineage>
        <taxon>Bacteria</taxon>
        <taxon>Pseudomonadati</taxon>
        <taxon>Campylobacterota</taxon>
        <taxon>Epsilonproteobacteria</taxon>
        <taxon>Campylobacterales</taxon>
        <taxon>Sulfurovaceae</taxon>
        <taxon>Sulfurovum</taxon>
    </lineage>
</organism>
<evidence type="ECO:0000259" key="4">
    <source>
        <dbReference type="Pfam" id="PF09990"/>
    </source>
</evidence>
<feature type="domain" description="DUF2231" evidence="4">
    <location>
        <begin position="21"/>
        <end position="158"/>
    </location>
</feature>
<dbReference type="EMBL" id="CP063164">
    <property type="protein sequence ID" value="QOR62432.1"/>
    <property type="molecule type" value="Genomic_DNA"/>
</dbReference>
<keyword evidence="3" id="KW-1133">Transmembrane helix</keyword>
<evidence type="ECO:0000313" key="5">
    <source>
        <dbReference type="EMBL" id="QOR62432.1"/>
    </source>
</evidence>
<name>A0A7M1S5T4_9BACT</name>
<gene>
    <name evidence="5" type="ORF">IMZ28_02850</name>
</gene>
<dbReference type="Proteomes" id="UP000595074">
    <property type="component" value="Chromosome"/>
</dbReference>
<accession>A0A7M1S5T4</accession>
<reference evidence="5 6" key="1">
    <citation type="submission" date="2020-10" db="EMBL/GenBank/DDBJ databases">
        <title>The genome of sulfurovum sp.</title>
        <authorList>
            <person name="Xie S."/>
            <person name="Shao Z."/>
            <person name="Jiang L."/>
        </authorList>
    </citation>
    <scope>NUCLEOTIDE SEQUENCE [LARGE SCALE GENOMIC DNA]</scope>
    <source>
        <strain evidence="5 6">ST-419</strain>
    </source>
</reference>
<keyword evidence="3" id="KW-0812">Transmembrane</keyword>
<feature type="region of interest" description="Disordered" evidence="2">
    <location>
        <begin position="233"/>
        <end position="261"/>
    </location>
</feature>
<protein>
    <submittedName>
        <fullName evidence="5">DUF2231 domain-containing protein</fullName>
    </submittedName>
</protein>
<feature type="transmembrane region" description="Helical" evidence="3">
    <location>
        <begin position="53"/>
        <end position="71"/>
    </location>
</feature>
<feature type="coiled-coil region" evidence="1">
    <location>
        <begin position="160"/>
        <end position="227"/>
    </location>
</feature>
<feature type="transmembrane region" description="Helical" evidence="3">
    <location>
        <begin position="98"/>
        <end position="115"/>
    </location>
</feature>
<dbReference type="KEGG" id="sinu:IMZ28_02850"/>
<keyword evidence="6" id="KW-1185">Reference proteome</keyword>
<feature type="compositionally biased region" description="Basic and acidic residues" evidence="2">
    <location>
        <begin position="250"/>
        <end position="261"/>
    </location>
</feature>
<feature type="transmembrane region" description="Helical" evidence="3">
    <location>
        <begin position="122"/>
        <end position="140"/>
    </location>
</feature>
<evidence type="ECO:0000256" key="3">
    <source>
        <dbReference type="SAM" id="Phobius"/>
    </source>
</evidence>
<dbReference type="InterPro" id="IPR019251">
    <property type="entry name" value="DUF2231_TM"/>
</dbReference>
<keyword evidence="1" id="KW-0175">Coiled coil</keyword>
<evidence type="ECO:0000256" key="1">
    <source>
        <dbReference type="SAM" id="Coils"/>
    </source>
</evidence>
<evidence type="ECO:0000256" key="2">
    <source>
        <dbReference type="SAM" id="MobiDB-lite"/>
    </source>
</evidence>
<dbReference type="RefSeq" id="WP_197549216.1">
    <property type="nucleotide sequence ID" value="NZ_CP063164.1"/>
</dbReference>
<feature type="compositionally biased region" description="Low complexity" evidence="2">
    <location>
        <begin position="238"/>
        <end position="249"/>
    </location>
</feature>
<dbReference type="Pfam" id="PF09990">
    <property type="entry name" value="DUF2231"/>
    <property type="match status" value="1"/>
</dbReference>
<evidence type="ECO:0000313" key="6">
    <source>
        <dbReference type="Proteomes" id="UP000595074"/>
    </source>
</evidence>
<sequence>MELPALKLPQIELPFDVPTLLHPPIDHFAIAIPVLVLLIEIINLIAKKRAIGVVSFTLLLIGMVAAVAAYLTGTVDGKEAFDALTQAGQDELKEHKLLGTYLVLASGVVVIFKLLSAMIQRGLMKATYLLVLIVFVAGILKQGKDGGELVYEYGANVERVQELDSELFDAQEELDELKEEMKSTSEKAVEKAAEVKEALTDAVENAKESATEAVKAAEEKSAEVIEAVKEKADKVKESVAPSAPEVEVVPQKREEPEVATH</sequence>
<dbReference type="AlphaFoldDB" id="A0A7M1S5T4"/>
<proteinExistence type="predicted"/>
<keyword evidence="3" id="KW-0472">Membrane</keyword>
<feature type="transmembrane region" description="Helical" evidence="3">
    <location>
        <begin position="28"/>
        <end position="46"/>
    </location>
</feature>